<reference evidence="3" key="1">
    <citation type="submission" date="2016-10" db="EMBL/GenBank/DDBJ databases">
        <authorList>
            <person name="Varghese N."/>
            <person name="Submissions S."/>
        </authorList>
    </citation>
    <scope>NUCLEOTIDE SEQUENCE [LARGE SCALE GENOMIC DNA]</scope>
    <source>
        <strain evidence="3">DSM 17044</strain>
    </source>
</reference>
<proteinExistence type="predicted"/>
<dbReference type="EMBL" id="FOAP01000032">
    <property type="protein sequence ID" value="SEN17033.1"/>
    <property type="molecule type" value="Genomic_DNA"/>
</dbReference>
<evidence type="ECO:0000313" key="2">
    <source>
        <dbReference type="EMBL" id="SEN17033.1"/>
    </source>
</evidence>
<sequence length="71" mass="8050">MVQPLPNPVFKFLLNGVEFDPHAPPRKLSLGVVEEWHVTSTGFPEFFPGHPFHIHTNLFHFTDEQGSVARA</sequence>
<dbReference type="OrthoDB" id="9757546at2"/>
<dbReference type="InterPro" id="IPR008972">
    <property type="entry name" value="Cupredoxin"/>
</dbReference>
<dbReference type="SUPFAM" id="SSF49503">
    <property type="entry name" value="Cupredoxins"/>
    <property type="match status" value="1"/>
</dbReference>
<evidence type="ECO:0000259" key="1">
    <source>
        <dbReference type="Pfam" id="PF07731"/>
    </source>
</evidence>
<dbReference type="Gene3D" id="2.60.40.420">
    <property type="entry name" value="Cupredoxins - blue copper proteins"/>
    <property type="match status" value="1"/>
</dbReference>
<accession>A0A1H8EC39</accession>
<dbReference type="Proteomes" id="UP000182719">
    <property type="component" value="Unassembled WGS sequence"/>
</dbReference>
<evidence type="ECO:0000313" key="3">
    <source>
        <dbReference type="Proteomes" id="UP000182719"/>
    </source>
</evidence>
<name>A0A1H8EC39_STIAU</name>
<dbReference type="InterPro" id="IPR011706">
    <property type="entry name" value="Cu-oxidase_C"/>
</dbReference>
<protein>
    <submittedName>
        <fullName evidence="2">Multicopper oxidase</fullName>
    </submittedName>
</protein>
<organism evidence="2 3">
    <name type="scientific">Stigmatella aurantiaca</name>
    <dbReference type="NCBI Taxonomy" id="41"/>
    <lineage>
        <taxon>Bacteria</taxon>
        <taxon>Pseudomonadati</taxon>
        <taxon>Myxococcota</taxon>
        <taxon>Myxococcia</taxon>
        <taxon>Myxococcales</taxon>
        <taxon>Cystobacterineae</taxon>
        <taxon>Archangiaceae</taxon>
        <taxon>Stigmatella</taxon>
    </lineage>
</organism>
<dbReference type="GO" id="GO:0005507">
    <property type="term" value="F:copper ion binding"/>
    <property type="evidence" value="ECO:0007669"/>
    <property type="project" value="InterPro"/>
</dbReference>
<keyword evidence="3" id="KW-1185">Reference proteome</keyword>
<feature type="domain" description="Plastocyanin-like" evidence="1">
    <location>
        <begin position="11"/>
        <end position="66"/>
    </location>
</feature>
<dbReference type="RefSeq" id="WP_075011115.1">
    <property type="nucleotide sequence ID" value="NZ_FOAP01000032.1"/>
</dbReference>
<dbReference type="AlphaFoldDB" id="A0A1H8EC39"/>
<dbReference type="GO" id="GO:0016491">
    <property type="term" value="F:oxidoreductase activity"/>
    <property type="evidence" value="ECO:0007669"/>
    <property type="project" value="InterPro"/>
</dbReference>
<gene>
    <name evidence="2" type="ORF">SAMN05444354_13270</name>
</gene>
<dbReference type="Pfam" id="PF07731">
    <property type="entry name" value="Cu-oxidase_2"/>
    <property type="match status" value="1"/>
</dbReference>